<feature type="non-terminal residue" evidence="3">
    <location>
        <position position="1"/>
    </location>
</feature>
<dbReference type="Proteomes" id="UP000504640">
    <property type="component" value="Unplaced"/>
</dbReference>
<dbReference type="GeneID" id="116548188"/>
<sequence>PRPNCALLPCSVLLLRREPCGRPAAAAGSGAPAGKPARRPAARSWPGSPRSNPRDAARTTWSRGAGLWAGLGGAPEADASGIPEVPAGLDAMAAVAALQLGLRVAGLERAPASATWRSVLGVSPRPGEGRRPGCDPGASVEPPALCPAL</sequence>
<protein>
    <submittedName>
        <fullName evidence="3">Transcription initiation factor TFIID subunit 4-like</fullName>
    </submittedName>
</protein>
<dbReference type="AlphaFoldDB" id="A0A6J3HHV0"/>
<feature type="region of interest" description="Disordered" evidence="1">
    <location>
        <begin position="22"/>
        <end position="72"/>
    </location>
</feature>
<gene>
    <name evidence="3" type="primary">LOC116548188</name>
</gene>
<proteinExistence type="predicted"/>
<accession>A0A6J3HHV0</accession>
<organism evidence="2 3">
    <name type="scientific">Sapajus apella</name>
    <name type="common">Brown-capped capuchin</name>
    <name type="synonym">Cebus apella</name>
    <dbReference type="NCBI Taxonomy" id="9515"/>
    <lineage>
        <taxon>Eukaryota</taxon>
        <taxon>Metazoa</taxon>
        <taxon>Chordata</taxon>
        <taxon>Craniata</taxon>
        <taxon>Vertebrata</taxon>
        <taxon>Euteleostomi</taxon>
        <taxon>Mammalia</taxon>
        <taxon>Eutheria</taxon>
        <taxon>Euarchontoglires</taxon>
        <taxon>Primates</taxon>
        <taxon>Haplorrhini</taxon>
        <taxon>Platyrrhini</taxon>
        <taxon>Cebidae</taxon>
        <taxon>Cebinae</taxon>
        <taxon>Sapajus</taxon>
    </lineage>
</organism>
<evidence type="ECO:0000313" key="2">
    <source>
        <dbReference type="Proteomes" id="UP000504640"/>
    </source>
</evidence>
<feature type="region of interest" description="Disordered" evidence="1">
    <location>
        <begin position="120"/>
        <end position="149"/>
    </location>
</feature>
<reference evidence="3" key="1">
    <citation type="submission" date="2025-08" db="UniProtKB">
        <authorList>
            <consortium name="RefSeq"/>
        </authorList>
    </citation>
    <scope>IDENTIFICATION</scope>
    <source>
        <tissue evidence="3">Blood</tissue>
    </source>
</reference>
<evidence type="ECO:0000313" key="3">
    <source>
        <dbReference type="RefSeq" id="XP_032129666.1"/>
    </source>
</evidence>
<feature type="compositionally biased region" description="Low complexity" evidence="1">
    <location>
        <begin position="22"/>
        <end position="35"/>
    </location>
</feature>
<name>A0A6J3HHV0_SAPAP</name>
<dbReference type="RefSeq" id="XP_032129666.1">
    <property type="nucleotide sequence ID" value="XM_032273775.1"/>
</dbReference>
<keyword evidence="2" id="KW-1185">Reference proteome</keyword>
<evidence type="ECO:0000256" key="1">
    <source>
        <dbReference type="SAM" id="MobiDB-lite"/>
    </source>
</evidence>